<name>A0A6N8L4I9_9SPHI</name>
<evidence type="ECO:0000313" key="2">
    <source>
        <dbReference type="Proteomes" id="UP000435036"/>
    </source>
</evidence>
<sequence>MTELGADFYAAGATTIGLYFHATFWKNGKIEKQFGPKTNGALVQAHGQDLYYFVSSYFGLKENVNDYRIYKNGTELYNLPLKGFVWNDVYKSMGFMEGADCYVLAALDHAVYDRTLRIWKNGKVLLDVDRGSYTVEGFYVKNCDVYTMGLDNVGKEFTPVLFKNKERLPLDLLNAKTARVGGVYVQ</sequence>
<comment type="caution">
    <text evidence="1">The sequence shown here is derived from an EMBL/GenBank/DDBJ whole genome shotgun (WGS) entry which is preliminary data.</text>
</comment>
<dbReference type="RefSeq" id="WP_160370742.1">
    <property type="nucleotide sequence ID" value="NZ_WSQA01000019.1"/>
</dbReference>
<organism evidence="1 2">
    <name type="scientific">Sphingobacterium humi</name>
    <dbReference type="NCBI Taxonomy" id="1796905"/>
    <lineage>
        <taxon>Bacteria</taxon>
        <taxon>Pseudomonadati</taxon>
        <taxon>Bacteroidota</taxon>
        <taxon>Sphingobacteriia</taxon>
        <taxon>Sphingobacteriales</taxon>
        <taxon>Sphingobacteriaceae</taxon>
        <taxon>Sphingobacterium</taxon>
    </lineage>
</organism>
<dbReference type="AlphaFoldDB" id="A0A6N8L4I9"/>
<dbReference type="Proteomes" id="UP000435036">
    <property type="component" value="Unassembled WGS sequence"/>
</dbReference>
<keyword evidence="2" id="KW-1185">Reference proteome</keyword>
<proteinExistence type="predicted"/>
<protein>
    <submittedName>
        <fullName evidence="1">Uncharacterized protein</fullName>
    </submittedName>
</protein>
<gene>
    <name evidence="1" type="ORF">GQF63_18525</name>
</gene>
<evidence type="ECO:0000313" key="1">
    <source>
        <dbReference type="EMBL" id="MVZ64024.1"/>
    </source>
</evidence>
<accession>A0A6N8L4I9</accession>
<reference evidence="1 2" key="1">
    <citation type="submission" date="2019-12" db="EMBL/GenBank/DDBJ databases">
        <authorList>
            <person name="Dong K."/>
        </authorList>
    </citation>
    <scope>NUCLEOTIDE SEQUENCE [LARGE SCALE GENOMIC DNA]</scope>
    <source>
        <strain evidence="1 2">JCM 31225</strain>
    </source>
</reference>
<dbReference type="EMBL" id="WSQA01000019">
    <property type="protein sequence ID" value="MVZ64024.1"/>
    <property type="molecule type" value="Genomic_DNA"/>
</dbReference>